<keyword evidence="3" id="KW-1185">Reference proteome</keyword>
<dbReference type="Pfam" id="PF18939">
    <property type="entry name" value="DUF5686"/>
    <property type="match status" value="1"/>
</dbReference>
<keyword evidence="1" id="KW-0732">Signal</keyword>
<dbReference type="AlphaFoldDB" id="A0A1G7XA98"/>
<dbReference type="OrthoDB" id="983143at2"/>
<accession>A0A1G7XA98</accession>
<dbReference type="STRING" id="178355.SAMN04488062_102231"/>
<gene>
    <name evidence="2" type="ORF">SAMN04488062_102231</name>
</gene>
<organism evidence="2 3">
    <name type="scientific">Flavobacterium omnivorum</name>
    <dbReference type="NCBI Taxonomy" id="178355"/>
    <lineage>
        <taxon>Bacteria</taxon>
        <taxon>Pseudomonadati</taxon>
        <taxon>Bacteroidota</taxon>
        <taxon>Flavobacteriia</taxon>
        <taxon>Flavobacteriales</taxon>
        <taxon>Flavobacteriaceae</taxon>
        <taxon>Flavobacterium</taxon>
    </lineage>
</organism>
<proteinExistence type="predicted"/>
<feature type="signal peptide" evidence="1">
    <location>
        <begin position="1"/>
        <end position="18"/>
    </location>
</feature>
<dbReference type="InterPro" id="IPR043741">
    <property type="entry name" value="DUF5686"/>
</dbReference>
<dbReference type="Gene3D" id="2.60.40.1120">
    <property type="entry name" value="Carboxypeptidase-like, regulatory domain"/>
    <property type="match status" value="1"/>
</dbReference>
<protein>
    <submittedName>
        <fullName evidence="2">CarboxypepD_reg-like domain-containing protein</fullName>
    </submittedName>
</protein>
<feature type="chain" id="PRO_5011563212" evidence="1">
    <location>
        <begin position="19"/>
        <end position="828"/>
    </location>
</feature>
<reference evidence="3" key="1">
    <citation type="submission" date="2016-10" db="EMBL/GenBank/DDBJ databases">
        <authorList>
            <person name="Varghese N."/>
            <person name="Submissions S."/>
        </authorList>
    </citation>
    <scope>NUCLEOTIDE SEQUENCE [LARGE SCALE GENOMIC DNA]</scope>
    <source>
        <strain evidence="3">CGMCC 1.2747</strain>
    </source>
</reference>
<dbReference type="Pfam" id="PF13715">
    <property type="entry name" value="CarbopepD_reg_2"/>
    <property type="match status" value="1"/>
</dbReference>
<dbReference type="InterPro" id="IPR008969">
    <property type="entry name" value="CarboxyPept-like_regulatory"/>
</dbReference>
<evidence type="ECO:0000313" key="3">
    <source>
        <dbReference type="Proteomes" id="UP000199274"/>
    </source>
</evidence>
<dbReference type="EMBL" id="FNDB01000002">
    <property type="protein sequence ID" value="SDG81023.1"/>
    <property type="molecule type" value="Genomic_DNA"/>
</dbReference>
<name>A0A1G7XA98_9FLAO</name>
<evidence type="ECO:0000256" key="1">
    <source>
        <dbReference type="SAM" id="SignalP"/>
    </source>
</evidence>
<evidence type="ECO:0000313" key="2">
    <source>
        <dbReference type="EMBL" id="SDG81023.1"/>
    </source>
</evidence>
<sequence>MKKHYLLLLFLASFVSNAQIKGTVSDEKGNTLPFVTIFQEDTYNGTTSNEQGNYEFNLNKKGKQTVVFQFLGFKTEKVAIQTDKLPYSLNIKMIEESFSLNEVIINKKNNPALAIIKSAIASRKQNTEKTNRFNADFYSRGIFKLKNAPKKILGQKIGDLDGALDSTGTGIISLSETFSKIAFEKPNNLKEVVTASKVSGSNNGYSYNTARSSFYDFYDNTIDFGIQMISPIANNAFNYYNYKLESTFIDENANMINKIKVTAKRDSEPVFEGYIYIVEDSWAIYAVDLDIKGYRIKEEFLDVMTLKQNFSYNKSNKIWAKNTQSLEITAGAFGIKFTGKYNYVYSNYEFINAFAPKTFTNEITRIEINANKKDSLFWNANRPIPLTIEESTDYVRKDSIYKVRNSEKYLDSIDAKGNKFKPLKLLTGYTFKNSTEKHSFSYEGLLNLGSLSFNTVQGYNFDSGFRYTNWKNQETKGIYTSISTKLNYGFAEDRLRVTGQFIHRFNNQNYATLYMTGGSSIKQFNPNEPISKVINTISSLAFKNNFMKLYNLESAAIGYSQDVANGVNLNGKIEYQQRKPLFNNTDFSLFSKDDLYTSNNPLAPNDFTTAAFEKYHLTKINLLARINFGNKYSSRPDGKFNIRNEKYPTLYLGYEKAVAANEKKYEFDHLNTRITYDLTLGNKGVLGLNLKAGKFLNADNIAFIDYKHFNGNQTHIGQTARYLNVFNLLPYYSNSTNDSYFEAHTEYNDKGYIINKIPLLNKLKSTLIFGAHVLSTPSNKPYTEVTVGLDNLGFGKFKMLRVDYVRSYQNGFQGDGVVFGLKFLNILE</sequence>
<dbReference type="RefSeq" id="WP_091255153.1">
    <property type="nucleotide sequence ID" value="NZ_FNDB01000002.1"/>
</dbReference>
<dbReference type="SUPFAM" id="SSF49464">
    <property type="entry name" value="Carboxypeptidase regulatory domain-like"/>
    <property type="match status" value="1"/>
</dbReference>
<dbReference type="Proteomes" id="UP000199274">
    <property type="component" value="Unassembled WGS sequence"/>
</dbReference>